<accession>A0A414P025</accession>
<keyword evidence="4 9" id="KW-0479">Metal-binding</keyword>
<evidence type="ECO:0000256" key="3">
    <source>
        <dbReference type="ARBA" id="ARBA00022722"/>
    </source>
</evidence>
<dbReference type="GO" id="GO:0046872">
    <property type="term" value="F:metal ion binding"/>
    <property type="evidence" value="ECO:0007669"/>
    <property type="project" value="UniProtKB-UniRule"/>
</dbReference>
<evidence type="ECO:0000256" key="6">
    <source>
        <dbReference type="ARBA" id="ARBA00022801"/>
    </source>
</evidence>
<organism evidence="10 11">
    <name type="scientific">Mitsuokella multacida</name>
    <dbReference type="NCBI Taxonomy" id="52226"/>
    <lineage>
        <taxon>Bacteria</taxon>
        <taxon>Bacillati</taxon>
        <taxon>Bacillota</taxon>
        <taxon>Negativicutes</taxon>
        <taxon>Selenomonadales</taxon>
        <taxon>Selenomonadaceae</taxon>
        <taxon>Mitsuokella</taxon>
    </lineage>
</organism>
<dbReference type="SUPFAM" id="SSF143430">
    <property type="entry name" value="TTP0101/SSO1404-like"/>
    <property type="match status" value="1"/>
</dbReference>
<evidence type="ECO:0000256" key="1">
    <source>
        <dbReference type="ARBA" id="ARBA00001946"/>
    </source>
</evidence>
<proteinExistence type="inferred from homology"/>
<keyword evidence="3 9" id="KW-0540">Nuclease</keyword>
<evidence type="ECO:0000313" key="10">
    <source>
        <dbReference type="EMBL" id="RHF53563.1"/>
    </source>
</evidence>
<dbReference type="Proteomes" id="UP000283442">
    <property type="component" value="Unassembled WGS sequence"/>
</dbReference>
<keyword evidence="6 9" id="KW-0378">Hydrolase</keyword>
<keyword evidence="5 9" id="KW-0255">Endonuclease</keyword>
<dbReference type="HAMAP" id="MF_01471">
    <property type="entry name" value="Cas2"/>
    <property type="match status" value="1"/>
</dbReference>
<dbReference type="Pfam" id="PF09827">
    <property type="entry name" value="CRISPR_Cas2"/>
    <property type="match status" value="1"/>
</dbReference>
<dbReference type="CDD" id="cd09725">
    <property type="entry name" value="Cas2_I_II_III"/>
    <property type="match status" value="1"/>
</dbReference>
<protein>
    <recommendedName>
        <fullName evidence="9">CRISPR-associated endoribonuclease Cas2</fullName>
        <ecNumber evidence="9">3.1.-.-</ecNumber>
    </recommendedName>
</protein>
<sequence>MKYLICYDITEQRIRQRVVKLLERRAHRLQYSVFVGDFKECEYKALREQLLEITADSERRLLLIVPMCAVCEAKTWMAGKPMEESNPSCLIV</sequence>
<dbReference type="Gene3D" id="3.30.70.240">
    <property type="match status" value="1"/>
</dbReference>
<dbReference type="OrthoDB" id="9798176at2"/>
<keyword evidence="8 9" id="KW-0051">Antiviral defense</keyword>
<evidence type="ECO:0000256" key="7">
    <source>
        <dbReference type="ARBA" id="ARBA00022842"/>
    </source>
</evidence>
<comment type="cofactor">
    <cofactor evidence="1 9">
        <name>Mg(2+)</name>
        <dbReference type="ChEBI" id="CHEBI:18420"/>
    </cofactor>
</comment>
<dbReference type="PANTHER" id="PTHR34405:SF3">
    <property type="entry name" value="CRISPR-ASSOCIATED ENDORIBONUCLEASE CAS2 3"/>
    <property type="match status" value="1"/>
</dbReference>
<reference evidence="10 11" key="1">
    <citation type="submission" date="2018-08" db="EMBL/GenBank/DDBJ databases">
        <title>A genome reference for cultivated species of the human gut microbiota.</title>
        <authorList>
            <person name="Zou Y."/>
            <person name="Xue W."/>
            <person name="Luo G."/>
        </authorList>
    </citation>
    <scope>NUCLEOTIDE SEQUENCE [LARGE SCALE GENOMIC DNA]</scope>
    <source>
        <strain evidence="10 11">AM25-21AC</strain>
    </source>
</reference>
<evidence type="ECO:0000256" key="2">
    <source>
        <dbReference type="ARBA" id="ARBA00009959"/>
    </source>
</evidence>
<dbReference type="GO" id="GO:0016787">
    <property type="term" value="F:hydrolase activity"/>
    <property type="evidence" value="ECO:0007669"/>
    <property type="project" value="UniProtKB-KW"/>
</dbReference>
<dbReference type="InterPro" id="IPR021127">
    <property type="entry name" value="CRISPR_associated_Cas2"/>
</dbReference>
<evidence type="ECO:0000256" key="8">
    <source>
        <dbReference type="ARBA" id="ARBA00023118"/>
    </source>
</evidence>
<gene>
    <name evidence="9 10" type="primary">cas2</name>
    <name evidence="10" type="ORF">DW674_01525</name>
</gene>
<evidence type="ECO:0000313" key="11">
    <source>
        <dbReference type="Proteomes" id="UP000283442"/>
    </source>
</evidence>
<comment type="subunit">
    <text evidence="9">Homodimer, forms a heterotetramer with a Cas1 homodimer.</text>
</comment>
<dbReference type="AlphaFoldDB" id="A0A414P025"/>
<dbReference type="GO" id="GO:0043571">
    <property type="term" value="P:maintenance of CRISPR repeat elements"/>
    <property type="evidence" value="ECO:0007669"/>
    <property type="project" value="UniProtKB-UniRule"/>
</dbReference>
<dbReference type="GO" id="GO:0004521">
    <property type="term" value="F:RNA endonuclease activity"/>
    <property type="evidence" value="ECO:0007669"/>
    <property type="project" value="InterPro"/>
</dbReference>
<dbReference type="PANTHER" id="PTHR34405">
    <property type="entry name" value="CRISPR-ASSOCIATED ENDORIBONUCLEASE CAS2"/>
    <property type="match status" value="1"/>
</dbReference>
<dbReference type="NCBIfam" id="TIGR01573">
    <property type="entry name" value="cas2"/>
    <property type="match status" value="1"/>
</dbReference>
<feature type="binding site" evidence="9">
    <location>
        <position position="8"/>
    </location>
    <ligand>
        <name>Mg(2+)</name>
        <dbReference type="ChEBI" id="CHEBI:18420"/>
        <note>catalytic</note>
    </ligand>
</feature>
<dbReference type="InterPro" id="IPR019199">
    <property type="entry name" value="Virulence_VapD/CRISPR_Cas2"/>
</dbReference>
<comment type="similarity">
    <text evidence="2 9">Belongs to the CRISPR-associated endoribonuclease Cas2 protein family.</text>
</comment>
<dbReference type="RefSeq" id="WP_118174683.1">
    <property type="nucleotide sequence ID" value="NZ_JAQEAO010000028.1"/>
</dbReference>
<dbReference type="GO" id="GO:0051607">
    <property type="term" value="P:defense response to virus"/>
    <property type="evidence" value="ECO:0007669"/>
    <property type="project" value="UniProtKB-UniRule"/>
</dbReference>
<name>A0A414P025_9FIRM</name>
<evidence type="ECO:0000256" key="4">
    <source>
        <dbReference type="ARBA" id="ARBA00022723"/>
    </source>
</evidence>
<dbReference type="EMBL" id="QRHE01000001">
    <property type="protein sequence ID" value="RHF53563.1"/>
    <property type="molecule type" value="Genomic_DNA"/>
</dbReference>
<comment type="caution">
    <text evidence="10">The sequence shown here is derived from an EMBL/GenBank/DDBJ whole genome shotgun (WGS) entry which is preliminary data.</text>
</comment>
<keyword evidence="7 9" id="KW-0460">Magnesium</keyword>
<dbReference type="EC" id="3.1.-.-" evidence="9"/>
<evidence type="ECO:0000256" key="9">
    <source>
        <dbReference type="HAMAP-Rule" id="MF_01471"/>
    </source>
</evidence>
<comment type="function">
    <text evidence="9">CRISPR (clustered regularly interspaced short palindromic repeat), is an adaptive immune system that provides protection against mobile genetic elements (viruses, transposable elements and conjugative plasmids). CRISPR clusters contain sequences complementary to antecedent mobile elements and target invading nucleic acids. CRISPR clusters are transcribed and processed into CRISPR RNA (crRNA). Functions as a ssRNA-specific endoribonuclease. Involved in the integration of spacer DNA into the CRISPR cassette.</text>
</comment>
<evidence type="ECO:0000256" key="5">
    <source>
        <dbReference type="ARBA" id="ARBA00022759"/>
    </source>
</evidence>